<evidence type="ECO:0000256" key="2">
    <source>
        <dbReference type="ARBA" id="ARBA00022670"/>
    </source>
</evidence>
<reference evidence="6" key="1">
    <citation type="submission" date="2024-03" db="EMBL/GenBank/DDBJ databases">
        <title>Deinococcus weizhi sp. nov., isolated from human skin.</title>
        <authorList>
            <person name="Wei Z."/>
            <person name="Tian F."/>
            <person name="Yang C."/>
            <person name="Xin L.T."/>
            <person name="Wen Z.J."/>
            <person name="Lan K.C."/>
            <person name="Yu L."/>
            <person name="Zhe W."/>
            <person name="Dan F.D."/>
            <person name="Jun W."/>
            <person name="Rui Z."/>
            <person name="Yong X.J."/>
            <person name="Ting Y."/>
            <person name="Wei X."/>
            <person name="Xu Z.G."/>
            <person name="Xin Z."/>
            <person name="Dong F.G."/>
            <person name="Ni X.M."/>
            <person name="Zheng M.G."/>
            <person name="Chun Y."/>
            <person name="Qian W.X."/>
        </authorList>
    </citation>
    <scope>NUCLEOTIDE SEQUENCE</scope>
    <source>
        <strain evidence="6">VB142</strain>
    </source>
</reference>
<dbReference type="InterPro" id="IPR001478">
    <property type="entry name" value="PDZ"/>
</dbReference>
<evidence type="ECO:0000256" key="4">
    <source>
        <dbReference type="SAM" id="SignalP"/>
    </source>
</evidence>
<evidence type="ECO:0000256" key="1">
    <source>
        <dbReference type="ARBA" id="ARBA00010541"/>
    </source>
</evidence>
<dbReference type="PROSITE" id="PS50106">
    <property type="entry name" value="PDZ"/>
    <property type="match status" value="1"/>
</dbReference>
<accession>A0AAU6Q5V8</accession>
<keyword evidence="2 6" id="KW-0645">Protease</keyword>
<dbReference type="SUPFAM" id="SSF50156">
    <property type="entry name" value="PDZ domain-like"/>
    <property type="match status" value="1"/>
</dbReference>
<dbReference type="Pfam" id="PF13180">
    <property type="entry name" value="PDZ_2"/>
    <property type="match status" value="1"/>
</dbReference>
<dbReference type="EC" id="3.4.21.-" evidence="6"/>
<dbReference type="Pfam" id="PF13365">
    <property type="entry name" value="Trypsin_2"/>
    <property type="match status" value="1"/>
</dbReference>
<dbReference type="GO" id="GO:0006508">
    <property type="term" value="P:proteolysis"/>
    <property type="evidence" value="ECO:0007669"/>
    <property type="project" value="UniProtKB-KW"/>
</dbReference>
<evidence type="ECO:0000313" key="6">
    <source>
        <dbReference type="EMBL" id="WYF45732.1"/>
    </source>
</evidence>
<keyword evidence="3 6" id="KW-0378">Hydrolase</keyword>
<feature type="signal peptide" evidence="4">
    <location>
        <begin position="1"/>
        <end position="21"/>
    </location>
</feature>
<evidence type="ECO:0000256" key="3">
    <source>
        <dbReference type="ARBA" id="ARBA00022801"/>
    </source>
</evidence>
<dbReference type="RefSeq" id="WP_339097064.1">
    <property type="nucleotide sequence ID" value="NZ_CP149782.1"/>
</dbReference>
<dbReference type="InterPro" id="IPR033116">
    <property type="entry name" value="TRYPSIN_SER"/>
</dbReference>
<dbReference type="Gene3D" id="2.30.42.10">
    <property type="match status" value="1"/>
</dbReference>
<dbReference type="AlphaFoldDB" id="A0AAU6Q5V8"/>
<feature type="chain" id="PRO_5043559872" evidence="4">
    <location>
        <begin position="22"/>
        <end position="371"/>
    </location>
</feature>
<proteinExistence type="inferred from homology"/>
<dbReference type="Gene3D" id="2.40.10.10">
    <property type="entry name" value="Trypsin-like serine proteases"/>
    <property type="match status" value="2"/>
</dbReference>
<dbReference type="InterPro" id="IPR051201">
    <property type="entry name" value="Chloro_Bact_Ser_Proteases"/>
</dbReference>
<dbReference type="PANTHER" id="PTHR43343:SF3">
    <property type="entry name" value="PROTEASE DO-LIKE 8, CHLOROPLASTIC"/>
    <property type="match status" value="1"/>
</dbReference>
<feature type="domain" description="PDZ" evidence="5">
    <location>
        <begin position="249"/>
        <end position="346"/>
    </location>
</feature>
<dbReference type="GO" id="GO:0004252">
    <property type="term" value="F:serine-type endopeptidase activity"/>
    <property type="evidence" value="ECO:0007669"/>
    <property type="project" value="InterPro"/>
</dbReference>
<evidence type="ECO:0000259" key="5">
    <source>
        <dbReference type="PROSITE" id="PS50106"/>
    </source>
</evidence>
<dbReference type="SUPFAM" id="SSF50494">
    <property type="entry name" value="Trypsin-like serine proteases"/>
    <property type="match status" value="1"/>
</dbReference>
<dbReference type="PRINTS" id="PR00834">
    <property type="entry name" value="PROTEASES2C"/>
</dbReference>
<dbReference type="PROSITE" id="PS00135">
    <property type="entry name" value="TRYPSIN_SER"/>
    <property type="match status" value="1"/>
</dbReference>
<dbReference type="SMART" id="SM00228">
    <property type="entry name" value="PDZ"/>
    <property type="match status" value="1"/>
</dbReference>
<protein>
    <submittedName>
        <fullName evidence="6">S1C family serine protease</fullName>
        <ecNumber evidence="6">3.4.21.-</ecNumber>
    </submittedName>
</protein>
<dbReference type="EMBL" id="CP149782">
    <property type="protein sequence ID" value="WYF45732.1"/>
    <property type="molecule type" value="Genomic_DNA"/>
</dbReference>
<organism evidence="6">
    <name type="scientific">Deinococcus sp. VB142</name>
    <dbReference type="NCBI Taxonomy" id="3112952"/>
    <lineage>
        <taxon>Bacteria</taxon>
        <taxon>Thermotogati</taxon>
        <taxon>Deinococcota</taxon>
        <taxon>Deinococci</taxon>
        <taxon>Deinococcales</taxon>
        <taxon>Deinococcaceae</taxon>
        <taxon>Deinococcus</taxon>
    </lineage>
</organism>
<keyword evidence="4" id="KW-0732">Signal</keyword>
<dbReference type="InterPro" id="IPR036034">
    <property type="entry name" value="PDZ_sf"/>
</dbReference>
<dbReference type="InterPro" id="IPR009003">
    <property type="entry name" value="Peptidase_S1_PA"/>
</dbReference>
<dbReference type="InterPro" id="IPR043504">
    <property type="entry name" value="Peptidase_S1_PA_chymotrypsin"/>
</dbReference>
<sequence length="371" mass="38597">MSRPTLLLTLCAALTTAALSAAPPPLSPGEISALQPLAQQLRPAVLRVEDCMPKACRPTDAVGTAFFIGPDRLALTAYHVVVGAQQLSVRTSSGQVYPATVVGYDDVQDLALLKVSGSGATPKLPLARELPRAGEAVFAVGNGGTAFLRPQLGRVTALGAHSAEADLNAGTLETNLTVFPGDSGGPLLNGKGQVVGVVNHVAWSGGDKAENGEYRAYAIPLLEGDTRLTDLRRGVKRDAPVAGLGLTGDLALLKNLPASNFPQASRDLGLNFGDTPGAFFNLVTPGGPAAQAGLQPLRYDAAGRRLQGDLITAVGGRKVTNFDEFQRALRLSRPGETVKFTVLRGHQTLTVPVKLAGRAQLIQTSGINIKP</sequence>
<gene>
    <name evidence="6" type="ORF">WDJ50_06350</name>
</gene>
<comment type="similarity">
    <text evidence="1">Belongs to the peptidase S1C family.</text>
</comment>
<dbReference type="InterPro" id="IPR001940">
    <property type="entry name" value="Peptidase_S1C"/>
</dbReference>
<name>A0AAU6Q5V8_9DEIO</name>
<dbReference type="PANTHER" id="PTHR43343">
    <property type="entry name" value="PEPTIDASE S12"/>
    <property type="match status" value="1"/>
</dbReference>